<gene>
    <name evidence="1" type="ORF">SCF082_LOCUS9114</name>
</gene>
<dbReference type="InterPro" id="IPR029068">
    <property type="entry name" value="Glyas_Bleomycin-R_OHBP_Dase"/>
</dbReference>
<accession>A0ABP0IX13</accession>
<dbReference type="Pfam" id="PF00903">
    <property type="entry name" value="Glyoxalase"/>
    <property type="match status" value="1"/>
</dbReference>
<dbReference type="SUPFAM" id="SSF54593">
    <property type="entry name" value="Glyoxalase/Bleomycin resistance protein/Dihydroxybiphenyl dioxygenase"/>
    <property type="match status" value="1"/>
</dbReference>
<dbReference type="EMBL" id="CAXAMM010005262">
    <property type="protein sequence ID" value="CAK9006641.1"/>
    <property type="molecule type" value="Genomic_DNA"/>
</dbReference>
<reference evidence="1 2" key="1">
    <citation type="submission" date="2024-02" db="EMBL/GenBank/DDBJ databases">
        <authorList>
            <person name="Chen Y."/>
            <person name="Shah S."/>
            <person name="Dougan E. K."/>
            <person name="Thang M."/>
            <person name="Chan C."/>
        </authorList>
    </citation>
    <scope>NUCLEOTIDE SEQUENCE [LARGE SCALE GENOMIC DNA]</scope>
</reference>
<sequence length="130" mass="14191">MALHGVGIVSAEKALTLKIFEGLGLSFTHFGEGEQGQHSEAKIEGGTTLMVDTVDVMKKSNPDFQFSADSCTVHLTFKCESPPKVDELFLKVKATGAVVEKEPFDAFWKQRYSTLKDPASGVHIDIFADL</sequence>
<keyword evidence="2" id="KW-1185">Reference proteome</keyword>
<proteinExistence type="predicted"/>
<name>A0ABP0IX13_9DINO</name>
<dbReference type="Gene3D" id="3.10.180.10">
    <property type="entry name" value="2,3-Dihydroxybiphenyl 1,2-Dioxygenase, domain 1"/>
    <property type="match status" value="1"/>
</dbReference>
<organism evidence="1 2">
    <name type="scientific">Durusdinium trenchii</name>
    <dbReference type="NCBI Taxonomy" id="1381693"/>
    <lineage>
        <taxon>Eukaryota</taxon>
        <taxon>Sar</taxon>
        <taxon>Alveolata</taxon>
        <taxon>Dinophyceae</taxon>
        <taxon>Suessiales</taxon>
        <taxon>Symbiodiniaceae</taxon>
        <taxon>Durusdinium</taxon>
    </lineage>
</organism>
<evidence type="ECO:0000313" key="1">
    <source>
        <dbReference type="EMBL" id="CAK9006641.1"/>
    </source>
</evidence>
<dbReference type="InterPro" id="IPR004360">
    <property type="entry name" value="Glyas_Fos-R_dOase_dom"/>
</dbReference>
<evidence type="ECO:0000313" key="2">
    <source>
        <dbReference type="Proteomes" id="UP001642464"/>
    </source>
</evidence>
<comment type="caution">
    <text evidence="1">The sequence shown here is derived from an EMBL/GenBank/DDBJ whole genome shotgun (WGS) entry which is preliminary data.</text>
</comment>
<protein>
    <submittedName>
        <fullName evidence="1">Quinone binding protein</fullName>
    </submittedName>
</protein>
<dbReference type="Proteomes" id="UP001642464">
    <property type="component" value="Unassembled WGS sequence"/>
</dbReference>